<keyword evidence="1" id="KW-0245">EGF-like domain</keyword>
<feature type="domain" description="F5/8 type C" evidence="2">
    <location>
        <begin position="217"/>
        <end position="350"/>
    </location>
</feature>
<dbReference type="InterPro" id="IPR036278">
    <property type="entry name" value="Sialidase_sf"/>
</dbReference>
<evidence type="ECO:0000313" key="3">
    <source>
        <dbReference type="EMBL" id="MBP1996807.1"/>
    </source>
</evidence>
<dbReference type="InterPro" id="IPR001791">
    <property type="entry name" value="Laminin_G"/>
</dbReference>
<evidence type="ECO:0000256" key="1">
    <source>
        <dbReference type="ARBA" id="ARBA00022536"/>
    </source>
</evidence>
<dbReference type="SUPFAM" id="SSF49785">
    <property type="entry name" value="Galactose-binding domain-like"/>
    <property type="match status" value="3"/>
</dbReference>
<dbReference type="Gene3D" id="2.60.120.200">
    <property type="match status" value="1"/>
</dbReference>
<gene>
    <name evidence="3" type="ORF">J2Z66_008455</name>
</gene>
<dbReference type="SUPFAM" id="SSF49899">
    <property type="entry name" value="Concanavalin A-like lectins/glucanases"/>
    <property type="match status" value="1"/>
</dbReference>
<dbReference type="InterPro" id="IPR000421">
    <property type="entry name" value="FA58C"/>
</dbReference>
<reference evidence="3 4" key="1">
    <citation type="submission" date="2021-03" db="EMBL/GenBank/DDBJ databases">
        <title>Genomic Encyclopedia of Type Strains, Phase IV (KMG-IV): sequencing the most valuable type-strain genomes for metagenomic binning, comparative biology and taxonomic classification.</title>
        <authorList>
            <person name="Goeker M."/>
        </authorList>
    </citation>
    <scope>NUCLEOTIDE SEQUENCE [LARGE SCALE GENOMIC DNA]</scope>
    <source>
        <strain evidence="3 4">DSM 26048</strain>
    </source>
</reference>
<organism evidence="3 4">
    <name type="scientific">Paenibacillus eucommiae</name>
    <dbReference type="NCBI Taxonomy" id="1355755"/>
    <lineage>
        <taxon>Bacteria</taxon>
        <taxon>Bacillati</taxon>
        <taxon>Bacillota</taxon>
        <taxon>Bacilli</taxon>
        <taxon>Bacillales</taxon>
        <taxon>Paenibacillaceae</taxon>
        <taxon>Paenibacillus</taxon>
    </lineage>
</organism>
<evidence type="ECO:0000313" key="4">
    <source>
        <dbReference type="Proteomes" id="UP001519287"/>
    </source>
</evidence>
<dbReference type="Pfam" id="PF13385">
    <property type="entry name" value="Laminin_G_3"/>
    <property type="match status" value="1"/>
</dbReference>
<dbReference type="PROSITE" id="PS50022">
    <property type="entry name" value="FA58C_3"/>
    <property type="match status" value="1"/>
</dbReference>
<keyword evidence="4" id="KW-1185">Reference proteome</keyword>
<dbReference type="Gene3D" id="2.60.120.260">
    <property type="entry name" value="Galactose-binding domain-like"/>
    <property type="match status" value="4"/>
</dbReference>
<comment type="caution">
    <text evidence="3">The sequence shown here is derived from an EMBL/GenBank/DDBJ whole genome shotgun (WGS) entry which is preliminary data.</text>
</comment>
<sequence length="1442" mass="159249">MNIKWLPLSRIYKLTLVILVSLIGISPNMMLQAYAHIVPGDIVQEYVLNKTYNGTSDSTDKSGDLSSVSVLSQGSVLVRFNSGDLSSTSKTLISATDTSADSSHIRLSLETGTLQFEVVQNGNELTSIDAAGSYNDGFWHVAVITVDSSGTNLYVDGLLNNSVASTAFFADVTSLNGMWIGKNVDHSGSQQYYSGEIERIALYNRALSEEEVQDVSVISLLTNIADQSTQTQNEIQLEELSAAVGYLNGDINPESGAIGNWGFSSPVALDYQNRSVGIDLQSSMSISKVTLRDTDNSGRGSATTYALYESDDNMTYTPISDFLFSTSTEDGKLVHHLSFNGVTARYIKIHTLYSDAAYTFVLHPFQRSVTALGKIYSRFTNLSTTVGYLNNDTSPASGAIGNWGFSSPVAFDYQNRSVGIDLQSSRLINEVSLQDTDNSGRGSAATYALYKSNDNVTYTPISDFLFSTSIQNGKLVHHFSFNNVTARYIKIHTLYNDAAYTFLLHPLAQSVKALRSNDKGWLGLKTKAGYLDEDTSPTSGAIGNWGFNSSLAFDYKHRSVGIDFQGSRRVSEVDLWDYDNSARGSGTNYELYWSNDNITYTLIPDVTFSSNTENGKLVHHFSFDGVTARYIKIHTLYSDLRYSMLLNPLQQSVKAYEKAYSSWTDVGNLWDGNTASGAADLDNQEGYVEYDFGSVRTITQARFFESNNGDRQATDWKVQKWDGAAFVDIFPYVNSDTTRGQLQTFDVSTNKIRLYVRNTNPGGHPAATEFQVMAPIPQKNIADGATKYADSGWTNINTIWEGNSVTSETYSPHSEGYVEYDFGFERALTEARFLEDNTGDGQATEWKVQQWDGTAFVDVFPYINSETAQWQIQSLHVSTSKIRLFVRNTNASGYAAASGFKIMTADTSIDNKLVWSAASKEKWVTNGIVAIPNGTSVPDLMLVSDLMDKSDSVFALAYSVSDDLGDTWSERTMLPYQRRMMPNGFPGILVNPIPVYHEASGKVIILGVIATYDGDTQMGQYPGYAYYDPATDTFSSDFYIMDYPATFAVSGGAIPYIADNGDIYWPIRAAQDAPNETYNSIRIAKLSFDGTTLTYVSQSEEIYGTGLLDGNGGRGGGEAHLTKFGNTYYLAIRDNPGYPNKTAISTDLSNWSTPVDLAWDDGTPVTGASNTQIRWITHSNDLYLTYTRHSTDPDNTAVYRNRAPIWIAKVDPATQRIIRSTERIIINMNGEGQPMGSGFSVTNATEETSFLATAELYSGRTMVARLNWDTPNTLATVSAATYVLDEPWNSLTGWTQSSNPVITPSGQVNIYSTDGLSQYVYRTDKSIPGVYTLKWNVKVNRYTPTYGTSVLRVYDGAYLLQLGIERNGIDGLDNTNAWGNQKVIINDYKWHEIQVYVVNGKAEVFLDGTSQFTYMLPANTDADRITLYSINGDFNTDDLKIW</sequence>
<protein>
    <recommendedName>
        <fullName evidence="2">F5/8 type C domain-containing protein</fullName>
    </recommendedName>
</protein>
<dbReference type="SUPFAM" id="SSF50939">
    <property type="entry name" value="Sialidases"/>
    <property type="match status" value="1"/>
</dbReference>
<evidence type="ECO:0000259" key="2">
    <source>
        <dbReference type="PROSITE" id="PS50022"/>
    </source>
</evidence>
<dbReference type="SMART" id="SM00282">
    <property type="entry name" value="LamG"/>
    <property type="match status" value="1"/>
</dbReference>
<dbReference type="RefSeq" id="WP_209979570.1">
    <property type="nucleotide sequence ID" value="NZ_JAGGLB010000057.1"/>
</dbReference>
<dbReference type="Proteomes" id="UP001519287">
    <property type="component" value="Unassembled WGS sequence"/>
</dbReference>
<name>A0ABS4JAD5_9BACL</name>
<dbReference type="Pfam" id="PF00754">
    <property type="entry name" value="F5_F8_type_C"/>
    <property type="match status" value="3"/>
</dbReference>
<proteinExistence type="predicted"/>
<dbReference type="EMBL" id="JAGGLB010000057">
    <property type="protein sequence ID" value="MBP1996807.1"/>
    <property type="molecule type" value="Genomic_DNA"/>
</dbReference>
<dbReference type="InterPro" id="IPR013320">
    <property type="entry name" value="ConA-like_dom_sf"/>
</dbReference>
<dbReference type="InterPro" id="IPR008979">
    <property type="entry name" value="Galactose-bd-like_sf"/>
</dbReference>
<accession>A0ABS4JAD5</accession>